<organism evidence="3">
    <name type="scientific">Taenia asiatica</name>
    <name type="common">Asian tapeworm</name>
    <dbReference type="NCBI Taxonomy" id="60517"/>
    <lineage>
        <taxon>Eukaryota</taxon>
        <taxon>Metazoa</taxon>
        <taxon>Spiralia</taxon>
        <taxon>Lophotrochozoa</taxon>
        <taxon>Platyhelminthes</taxon>
        <taxon>Cestoda</taxon>
        <taxon>Eucestoda</taxon>
        <taxon>Cyclophyllidea</taxon>
        <taxon>Taeniidae</taxon>
        <taxon>Taenia</taxon>
    </lineage>
</organism>
<accession>A0A0R3W8Z4</accession>
<dbReference type="WBParaSite" id="TASK_0000687701-mRNA-1">
    <property type="protein sequence ID" value="TASK_0000687701-mRNA-1"/>
    <property type="gene ID" value="TASK_0000687701"/>
</dbReference>
<reference evidence="3" key="1">
    <citation type="submission" date="2017-02" db="UniProtKB">
        <authorList>
            <consortium name="WormBaseParasite"/>
        </authorList>
    </citation>
    <scope>IDENTIFICATION</scope>
</reference>
<evidence type="ECO:0000313" key="3">
    <source>
        <dbReference type="WBParaSite" id="TASK_0000687701-mRNA-1"/>
    </source>
</evidence>
<dbReference type="Proteomes" id="UP000282613">
    <property type="component" value="Unassembled WGS sequence"/>
</dbReference>
<sequence>MCDSRRFIAETLTNSRGMLISVLPSFTTVMGRRNPYLDCVSTHPPLNPGWK</sequence>
<evidence type="ECO:0000313" key="1">
    <source>
        <dbReference type="EMBL" id="VDK37475.1"/>
    </source>
</evidence>
<dbReference type="EMBL" id="UYRS01018546">
    <property type="protein sequence ID" value="VDK37475.1"/>
    <property type="molecule type" value="Genomic_DNA"/>
</dbReference>
<proteinExistence type="predicted"/>
<dbReference type="AlphaFoldDB" id="A0A0R3W8Z4"/>
<evidence type="ECO:0000313" key="2">
    <source>
        <dbReference type="Proteomes" id="UP000282613"/>
    </source>
</evidence>
<name>A0A0R3W8Z4_TAEAS</name>
<keyword evidence="2" id="KW-1185">Reference proteome</keyword>
<protein>
    <submittedName>
        <fullName evidence="1 3">Uncharacterized protein</fullName>
    </submittedName>
</protein>
<reference evidence="1 2" key="2">
    <citation type="submission" date="2018-11" db="EMBL/GenBank/DDBJ databases">
        <authorList>
            <consortium name="Pathogen Informatics"/>
        </authorList>
    </citation>
    <scope>NUCLEOTIDE SEQUENCE [LARGE SCALE GENOMIC DNA]</scope>
</reference>
<gene>
    <name evidence="1" type="ORF">TASK_LOCUS6878</name>
</gene>